<keyword evidence="3" id="KW-0805">Transcription regulation</keyword>
<feature type="region of interest" description="Disordered" evidence="6">
    <location>
        <begin position="93"/>
        <end position="112"/>
    </location>
</feature>
<evidence type="ECO:0000256" key="5">
    <source>
        <dbReference type="ARBA" id="ARBA00023242"/>
    </source>
</evidence>
<proteinExistence type="inferred from homology"/>
<comment type="subcellular location">
    <subcellularLocation>
        <location evidence="1">Nucleus</location>
    </subcellularLocation>
</comment>
<evidence type="ECO:0000256" key="4">
    <source>
        <dbReference type="ARBA" id="ARBA00023163"/>
    </source>
</evidence>
<evidence type="ECO:0000313" key="7">
    <source>
        <dbReference type="EMBL" id="KAJ4334721.1"/>
    </source>
</evidence>
<evidence type="ECO:0000256" key="3">
    <source>
        <dbReference type="ARBA" id="ARBA00023015"/>
    </source>
</evidence>
<evidence type="ECO:0000256" key="6">
    <source>
        <dbReference type="SAM" id="MobiDB-lite"/>
    </source>
</evidence>
<dbReference type="EMBL" id="JAPEUV010000072">
    <property type="protein sequence ID" value="KAJ4334721.1"/>
    <property type="molecule type" value="Genomic_DNA"/>
</dbReference>
<sequence length="261" mass="29039">MAALAQLEQLQAQIDDLRLAIPRIIEPFHRPPNPATFKLYSQSVIGSQNGIKALNEAWRSPEVQETLAHTKKSFEANQDLAACASVPSYGWMERERRERQPHKGPGENTAVEDHSNILDNETISRVVAEVQGIQPNIKLQAQNNNRCIIAQFVANSMRLTFKINIDRESDTRPQISAECSGTSEPFLSITRCISSRPNPQDLAYLLNMIVAYKTVKGISCAKCGKLLDDTALIPTARRSRQVTGANEAVETVWEAFHEGCL</sequence>
<keyword evidence="8" id="KW-1185">Reference proteome</keyword>
<evidence type="ECO:0000256" key="2">
    <source>
        <dbReference type="ARBA" id="ARBA00008048"/>
    </source>
</evidence>
<organism evidence="7 8">
    <name type="scientific">Didymella glomerata</name>
    <dbReference type="NCBI Taxonomy" id="749621"/>
    <lineage>
        <taxon>Eukaryota</taxon>
        <taxon>Fungi</taxon>
        <taxon>Dikarya</taxon>
        <taxon>Ascomycota</taxon>
        <taxon>Pezizomycotina</taxon>
        <taxon>Dothideomycetes</taxon>
        <taxon>Pleosporomycetidae</taxon>
        <taxon>Pleosporales</taxon>
        <taxon>Pleosporineae</taxon>
        <taxon>Didymellaceae</taxon>
        <taxon>Didymella</taxon>
    </lineage>
</organism>
<dbReference type="InterPro" id="IPR021627">
    <property type="entry name" value="Mediator_Med27"/>
</dbReference>
<evidence type="ECO:0000313" key="8">
    <source>
        <dbReference type="Proteomes" id="UP001140562"/>
    </source>
</evidence>
<keyword evidence="5" id="KW-0539">Nucleus</keyword>
<dbReference type="Proteomes" id="UP001140562">
    <property type="component" value="Unassembled WGS sequence"/>
</dbReference>
<protein>
    <submittedName>
        <fullName evidence="7">Uncharacterized protein</fullName>
    </submittedName>
</protein>
<evidence type="ECO:0000256" key="1">
    <source>
        <dbReference type="ARBA" id="ARBA00004123"/>
    </source>
</evidence>
<dbReference type="GO" id="GO:0016592">
    <property type="term" value="C:mediator complex"/>
    <property type="evidence" value="ECO:0007669"/>
    <property type="project" value="InterPro"/>
</dbReference>
<keyword evidence="4" id="KW-0804">Transcription</keyword>
<comment type="similarity">
    <text evidence="2">Belongs to the Mediator complex subunit 27 family.</text>
</comment>
<gene>
    <name evidence="7" type="ORF">N0V87_006630</name>
</gene>
<dbReference type="OrthoDB" id="5326237at2759"/>
<accession>A0A9W9BYL2</accession>
<reference evidence="7" key="1">
    <citation type="submission" date="2022-10" db="EMBL/GenBank/DDBJ databases">
        <title>Tapping the CABI collections for fungal endophytes: first genome assemblies for Collariella, Neodidymelliopsis, Ascochyta clinopodiicola, Didymella pomorum, Didymosphaeria variabile, Neocosmospora piperis and Neocucurbitaria cava.</title>
        <authorList>
            <person name="Hill R."/>
        </authorList>
    </citation>
    <scope>NUCLEOTIDE SEQUENCE</scope>
    <source>
        <strain evidence="7">IMI 360193</strain>
    </source>
</reference>
<comment type="caution">
    <text evidence="7">The sequence shown here is derived from an EMBL/GenBank/DDBJ whole genome shotgun (WGS) entry which is preliminary data.</text>
</comment>
<dbReference type="AlphaFoldDB" id="A0A9W9BYL2"/>
<name>A0A9W9BYL2_9PLEO</name>
<dbReference type="Pfam" id="PF11571">
    <property type="entry name" value="Med27"/>
    <property type="match status" value="1"/>
</dbReference>